<evidence type="ECO:0000256" key="6">
    <source>
        <dbReference type="RuleBase" id="RU362091"/>
    </source>
</evidence>
<feature type="transmembrane region" description="Helical" evidence="7">
    <location>
        <begin position="450"/>
        <end position="471"/>
    </location>
</feature>
<evidence type="ECO:0000256" key="5">
    <source>
        <dbReference type="ARBA" id="ARBA00023136"/>
    </source>
</evidence>
<comment type="subcellular location">
    <subcellularLocation>
        <location evidence="1">Membrane</location>
        <topology evidence="1">Multi-pass membrane protein</topology>
    </subcellularLocation>
</comment>
<dbReference type="PANTHER" id="PTHR11819">
    <property type="entry name" value="SOLUTE CARRIER FAMILY 5"/>
    <property type="match status" value="1"/>
</dbReference>
<dbReference type="OrthoDB" id="9814523at2"/>
<feature type="transmembrane region" description="Helical" evidence="7">
    <location>
        <begin position="188"/>
        <end position="207"/>
    </location>
</feature>
<gene>
    <name evidence="8" type="ORF">E3U44_04920</name>
</gene>
<accession>A0A4P7BX99</accession>
<dbReference type="RefSeq" id="WP_134356935.1">
    <property type="nucleotide sequence ID" value="NZ_CP038033.1"/>
</dbReference>
<feature type="transmembrane region" description="Helical" evidence="7">
    <location>
        <begin position="505"/>
        <end position="525"/>
    </location>
</feature>
<dbReference type="Pfam" id="PF00474">
    <property type="entry name" value="SSF"/>
    <property type="match status" value="2"/>
</dbReference>
<dbReference type="EMBL" id="CP038033">
    <property type="protein sequence ID" value="QBQ53927.1"/>
    <property type="molecule type" value="Genomic_DNA"/>
</dbReference>
<feature type="transmembrane region" description="Helical" evidence="7">
    <location>
        <begin position="422"/>
        <end position="444"/>
    </location>
</feature>
<dbReference type="InterPro" id="IPR001734">
    <property type="entry name" value="Na/solute_symporter"/>
</dbReference>
<evidence type="ECO:0000256" key="2">
    <source>
        <dbReference type="ARBA" id="ARBA00006434"/>
    </source>
</evidence>
<keyword evidence="5 7" id="KW-0472">Membrane</keyword>
<dbReference type="GO" id="GO:0005412">
    <property type="term" value="F:D-glucose:sodium symporter activity"/>
    <property type="evidence" value="ECO:0007669"/>
    <property type="project" value="TreeGrafter"/>
</dbReference>
<sequence>MIDLLIVLAFVVYAISAGLYSRRAASQNLQEYFLAGKTISGWRAGFSMAATQSAADTPLLVTGLIATAGIFALWRLWIYGFAFLLMAFVFAIGWRRSGVLTDAEFTETRYSGRGVLLLRGLKAIYYGTVINCVVLAMVMVATVRITEVFLPWHEWLPSGFYESVVSSIAGTGLRLGESVTGLAPEIATTNNAISILLILLFTAMYSTTGGLRAVVATDVVQFILAMIGTFIYAWVIIKEVGGLEGLATQVIHLYGAEEASRMLSFFPEATSALLLPFLTLIGLQWLFQMNADGTGYLAQRSMACRTDRDARVAGVVFAWMQIFLRSLLWLAIAVGLLVLYPFSPQEISGGDFATSREILFATGINELLPPGIRGLMMVGLLAALASTVDTHLNWGASYWSNDIYDRLISQHWFKREPKSHELVIVARLANILILVIALAIMANLGSIQAAWFISLLFGAGMGSVLILRWLWERINLYSELAAIAASLITAPLLLLFLGMEPETEWLRLSIMALVTTSAAIGITYVTPRTDDQVLVSFYERVQPFGFWSNTAQKAGDRSNAPLEAFQRRLKAAILTALSLFFLLVSVGKLILSIPGESAFWPWVLLLAGIALIPLWWRELRQEDLEIDRSLQPQDVQVTDHILLEEKGGLLAALQQLAHHMKLVYGMEVEVGVRGAHCMKEPGQRLLMFQNVEDLLLYMARYFKLAKVRVILGQQDGYHLIELIPKKSINLEASLDRVPDKAQPFAYNILEHIEERLYQIEGRLKVKPSRRHAKRIILTSAIELQENPPKMPLK</sequence>
<dbReference type="AlphaFoldDB" id="A0A4P7BX99"/>
<organism evidence="8 9">
    <name type="scientific">Nitrosococcus wardiae</name>
    <dbReference type="NCBI Taxonomy" id="1814290"/>
    <lineage>
        <taxon>Bacteria</taxon>
        <taxon>Pseudomonadati</taxon>
        <taxon>Pseudomonadota</taxon>
        <taxon>Gammaproteobacteria</taxon>
        <taxon>Chromatiales</taxon>
        <taxon>Chromatiaceae</taxon>
        <taxon>Nitrosococcus</taxon>
    </lineage>
</organism>
<keyword evidence="4 7" id="KW-1133">Transmembrane helix</keyword>
<evidence type="ECO:0000313" key="9">
    <source>
        <dbReference type="Proteomes" id="UP000294325"/>
    </source>
</evidence>
<protein>
    <submittedName>
        <fullName evidence="8">Sodium transporter</fullName>
    </submittedName>
</protein>
<evidence type="ECO:0000313" key="8">
    <source>
        <dbReference type="EMBL" id="QBQ53927.1"/>
    </source>
</evidence>
<evidence type="ECO:0000256" key="1">
    <source>
        <dbReference type="ARBA" id="ARBA00004141"/>
    </source>
</evidence>
<feature type="transmembrane region" description="Helical" evidence="7">
    <location>
        <begin position="571"/>
        <end position="593"/>
    </location>
</feature>
<feature type="transmembrane region" description="Helical" evidence="7">
    <location>
        <begin position="316"/>
        <end position="340"/>
    </location>
</feature>
<dbReference type="KEGG" id="nwr:E3U44_04920"/>
<feature type="transmembrane region" description="Helical" evidence="7">
    <location>
        <begin position="219"/>
        <end position="237"/>
    </location>
</feature>
<dbReference type="GO" id="GO:0005886">
    <property type="term" value="C:plasma membrane"/>
    <property type="evidence" value="ECO:0007669"/>
    <property type="project" value="TreeGrafter"/>
</dbReference>
<feature type="transmembrane region" description="Helical" evidence="7">
    <location>
        <begin position="123"/>
        <end position="143"/>
    </location>
</feature>
<keyword evidence="9" id="KW-1185">Reference proteome</keyword>
<dbReference type="PROSITE" id="PS50283">
    <property type="entry name" value="NA_SOLUT_SYMP_3"/>
    <property type="match status" value="1"/>
</dbReference>
<evidence type="ECO:0000256" key="7">
    <source>
        <dbReference type="SAM" id="Phobius"/>
    </source>
</evidence>
<proteinExistence type="inferred from homology"/>
<evidence type="ECO:0000256" key="4">
    <source>
        <dbReference type="ARBA" id="ARBA00022989"/>
    </source>
</evidence>
<feature type="transmembrane region" description="Helical" evidence="7">
    <location>
        <begin position="480"/>
        <end position="499"/>
    </location>
</feature>
<feature type="transmembrane region" description="Helical" evidence="7">
    <location>
        <begin position="76"/>
        <end position="94"/>
    </location>
</feature>
<dbReference type="Proteomes" id="UP000294325">
    <property type="component" value="Chromosome"/>
</dbReference>
<dbReference type="CDD" id="cd11477">
    <property type="entry name" value="SLC5sbd_u1"/>
    <property type="match status" value="1"/>
</dbReference>
<dbReference type="InterPro" id="IPR038377">
    <property type="entry name" value="Na/Glc_symporter_sf"/>
</dbReference>
<dbReference type="Gene3D" id="1.20.1730.10">
    <property type="entry name" value="Sodium/glucose cotransporter"/>
    <property type="match status" value="1"/>
</dbReference>
<evidence type="ECO:0000256" key="3">
    <source>
        <dbReference type="ARBA" id="ARBA00022692"/>
    </source>
</evidence>
<name>A0A4P7BX99_9GAMM</name>
<keyword evidence="3 7" id="KW-0812">Transmembrane</keyword>
<dbReference type="PANTHER" id="PTHR11819:SF77">
    <property type="entry name" value="SODIUM_GLUCOSE COTRANSPORT PROTEIN"/>
    <property type="match status" value="1"/>
</dbReference>
<feature type="transmembrane region" description="Helical" evidence="7">
    <location>
        <begin position="599"/>
        <end position="616"/>
    </location>
</feature>
<reference evidence="8 9" key="1">
    <citation type="submission" date="2019-03" db="EMBL/GenBank/DDBJ databases">
        <title>The genome sequence of Nitrosococcus wardiae strain D1FHST reveals the archetypal metabolic capacity of ammonia-oxidizing Gammaproteobacteria.</title>
        <authorList>
            <person name="Wang L."/>
            <person name="Lim C.K."/>
            <person name="Hanson T.E."/>
            <person name="Dang H."/>
            <person name="Klotz M.G."/>
        </authorList>
    </citation>
    <scope>NUCLEOTIDE SEQUENCE [LARGE SCALE GENOMIC DNA]</scope>
    <source>
        <strain evidence="8 9">D1FHS</strain>
    </source>
</reference>
<feature type="transmembrane region" description="Helical" evidence="7">
    <location>
        <begin position="269"/>
        <end position="287"/>
    </location>
</feature>
<comment type="similarity">
    <text evidence="2 6">Belongs to the sodium:solute symporter (SSF) (TC 2.A.21) family.</text>
</comment>